<evidence type="ECO:0000313" key="3">
    <source>
        <dbReference type="EMBL" id="MCP2359308.1"/>
    </source>
</evidence>
<protein>
    <submittedName>
        <fullName evidence="3">Uncharacterized protein</fullName>
    </submittedName>
</protein>
<reference evidence="3" key="1">
    <citation type="submission" date="2022-06" db="EMBL/GenBank/DDBJ databases">
        <title>Sequencing the genomes of 1000 actinobacteria strains.</title>
        <authorList>
            <person name="Klenk H.-P."/>
        </authorList>
    </citation>
    <scope>NUCLEOTIDE SEQUENCE</scope>
    <source>
        <strain evidence="3">DSM 46694</strain>
    </source>
</reference>
<dbReference type="Proteomes" id="UP001139648">
    <property type="component" value="Unassembled WGS sequence"/>
</dbReference>
<organism evidence="3 4">
    <name type="scientific">Nonomuraea thailandensis</name>
    <dbReference type="NCBI Taxonomy" id="1188745"/>
    <lineage>
        <taxon>Bacteria</taxon>
        <taxon>Bacillati</taxon>
        <taxon>Actinomycetota</taxon>
        <taxon>Actinomycetes</taxon>
        <taxon>Streptosporangiales</taxon>
        <taxon>Streptosporangiaceae</taxon>
        <taxon>Nonomuraea</taxon>
    </lineage>
</organism>
<evidence type="ECO:0000313" key="4">
    <source>
        <dbReference type="Proteomes" id="UP001139648"/>
    </source>
</evidence>
<evidence type="ECO:0000256" key="1">
    <source>
        <dbReference type="SAM" id="MobiDB-lite"/>
    </source>
</evidence>
<keyword evidence="2" id="KW-1133">Transmembrane helix</keyword>
<keyword evidence="2" id="KW-0472">Membrane</keyword>
<comment type="caution">
    <text evidence="3">The sequence shown here is derived from an EMBL/GenBank/DDBJ whole genome shotgun (WGS) entry which is preliminary data.</text>
</comment>
<dbReference type="AlphaFoldDB" id="A0A9X2GRV4"/>
<dbReference type="RefSeq" id="WP_253746656.1">
    <property type="nucleotide sequence ID" value="NZ_BAABKA010000007.1"/>
</dbReference>
<keyword evidence="4" id="KW-1185">Reference proteome</keyword>
<gene>
    <name evidence="3" type="ORF">HD597_006328</name>
</gene>
<name>A0A9X2GRV4_9ACTN</name>
<proteinExistence type="predicted"/>
<feature type="region of interest" description="Disordered" evidence="1">
    <location>
        <begin position="51"/>
        <end position="147"/>
    </location>
</feature>
<evidence type="ECO:0000256" key="2">
    <source>
        <dbReference type="SAM" id="Phobius"/>
    </source>
</evidence>
<feature type="compositionally biased region" description="Low complexity" evidence="1">
    <location>
        <begin position="84"/>
        <end position="134"/>
    </location>
</feature>
<accession>A0A9X2GRV4</accession>
<keyword evidence="2" id="KW-0812">Transmembrane</keyword>
<feature type="compositionally biased region" description="Low complexity" evidence="1">
    <location>
        <begin position="59"/>
        <end position="72"/>
    </location>
</feature>
<dbReference type="EMBL" id="JAMZEB010000002">
    <property type="protein sequence ID" value="MCP2359308.1"/>
    <property type="molecule type" value="Genomic_DNA"/>
</dbReference>
<feature type="transmembrane region" description="Helical" evidence="2">
    <location>
        <begin position="25"/>
        <end position="49"/>
    </location>
</feature>
<sequence>MMYGPPPPDHPRYPEYPRATSSPPIIVLVAGLAALLGFLLGVLIGYGAGTTAEEEPEPRVTVTVEDTPPEQTAPADTSPPPAQTQPGQTQPGQTQPGQTGQPQPGQTGQPQPDQTGQPQPGQTGQPLPGQTQPGLSTPGGGATGPAVDLSSLLRTLVVGTDIQPGTYRTTGPMSGFPMCYWARLRTPTGGVIATGMPNGPATVTIQATDKAFQTGGCVEWTRA</sequence>